<organism evidence="1 3">
    <name type="scientific">Salinibacter ruber</name>
    <dbReference type="NCBI Taxonomy" id="146919"/>
    <lineage>
        <taxon>Bacteria</taxon>
        <taxon>Pseudomonadati</taxon>
        <taxon>Rhodothermota</taxon>
        <taxon>Rhodothermia</taxon>
        <taxon>Rhodothermales</taxon>
        <taxon>Salinibacteraceae</taxon>
        <taxon>Salinibacter</taxon>
    </lineage>
</organism>
<accession>A0A9X2Q4S1</accession>
<sequence length="66" mass="7132">MTIGLIFALAGTVMVFVLTAQVATYSQPQGSRRRDEGILREMIVGLSSALRCLRSSFCLSFCSSAN</sequence>
<gene>
    <name evidence="1" type="ORF">GGP61_002889</name>
    <name evidence="2" type="ORF">GGQ01_003092</name>
</gene>
<dbReference type="EMBL" id="JANUAE010000012">
    <property type="protein sequence ID" value="MCS3711256.1"/>
    <property type="molecule type" value="Genomic_DNA"/>
</dbReference>
<reference evidence="1" key="1">
    <citation type="submission" date="2022-08" db="EMBL/GenBank/DDBJ databases">
        <title>Genomic Encyclopedia of Type Strains, Phase V (KMG-V): Genome sequencing to study the core and pangenomes of soil and plant-associated prokaryotes.</title>
        <authorList>
            <person name="Whitman W."/>
        </authorList>
    </citation>
    <scope>NUCLEOTIDE SEQUENCE</scope>
    <source>
        <strain evidence="2">SP3012</strain>
        <strain evidence="1">SP3049</strain>
    </source>
</reference>
<proteinExistence type="predicted"/>
<protein>
    <submittedName>
        <fullName evidence="1">Uncharacterized protein</fullName>
    </submittedName>
</protein>
<evidence type="ECO:0000313" key="3">
    <source>
        <dbReference type="Proteomes" id="UP001155057"/>
    </source>
</evidence>
<dbReference type="EMBL" id="JANUBF010000033">
    <property type="protein sequence ID" value="MCS4038003.1"/>
    <property type="molecule type" value="Genomic_DNA"/>
</dbReference>
<name>A0A9X2Q4S1_9BACT</name>
<dbReference type="Proteomes" id="UP001155057">
    <property type="component" value="Unassembled WGS sequence"/>
</dbReference>
<evidence type="ECO:0000313" key="2">
    <source>
        <dbReference type="EMBL" id="MCS4038003.1"/>
    </source>
</evidence>
<dbReference type="Proteomes" id="UP001155040">
    <property type="component" value="Unassembled WGS sequence"/>
</dbReference>
<dbReference type="AlphaFoldDB" id="A0A9X2Q4S1"/>
<evidence type="ECO:0000313" key="1">
    <source>
        <dbReference type="EMBL" id="MCS3711256.1"/>
    </source>
</evidence>
<comment type="caution">
    <text evidence="1">The sequence shown here is derived from an EMBL/GenBank/DDBJ whole genome shotgun (WGS) entry which is preliminary data.</text>
</comment>